<dbReference type="InterPro" id="IPR036388">
    <property type="entry name" value="WH-like_DNA-bd_sf"/>
</dbReference>
<evidence type="ECO:0000313" key="1">
    <source>
        <dbReference type="EMBL" id="MDA5110367.1"/>
    </source>
</evidence>
<accession>A0A9X3TTT3</accession>
<proteinExistence type="predicted"/>
<dbReference type="EMBL" id="JAPYYP010000030">
    <property type="protein sequence ID" value="MDA5110367.1"/>
    <property type="molecule type" value="Genomic_DNA"/>
</dbReference>
<name>A0A9X3TTT3_9BACL</name>
<dbReference type="InterPro" id="IPR013324">
    <property type="entry name" value="RNA_pol_sigma_r3/r4-like"/>
</dbReference>
<evidence type="ECO:0000313" key="2">
    <source>
        <dbReference type="Proteomes" id="UP001151071"/>
    </source>
</evidence>
<reference evidence="1" key="1">
    <citation type="submission" date="2022-12" db="EMBL/GenBank/DDBJ databases">
        <title>Draft genome sequence of the thermophilic strain Brevibacillus thermoruber HT42, isolated from Los Humeros, Puebla, Mexico, with biotechnological potential.</title>
        <authorList>
            <person name="Lara Sanchez J."/>
            <person name="Solis Palacios R."/>
            <person name="Bustos Baena A.S."/>
            <person name="Ruz Baez A.E."/>
            <person name="Espinosa Luna G."/>
            <person name="Oliart Ros R.M."/>
        </authorList>
    </citation>
    <scope>NUCLEOTIDE SEQUENCE</scope>
    <source>
        <strain evidence="1">HT42</strain>
    </source>
</reference>
<dbReference type="RefSeq" id="WP_271140728.1">
    <property type="nucleotide sequence ID" value="NZ_JAPYYP010000030.1"/>
</dbReference>
<dbReference type="AlphaFoldDB" id="A0A9X3TTT3"/>
<dbReference type="Proteomes" id="UP001151071">
    <property type="component" value="Unassembled WGS sequence"/>
</dbReference>
<sequence length="115" mass="13603">MKQWPLTEEECRKVLRRIAWRIQYKAKKYRKRECLGAERVVTLASVEHDLSALYVREMLAEISSDKGRWVVQRVILHGYTEKETARELSMTQQGVHKCKTKALHQLRTRLQHLSG</sequence>
<dbReference type="Gene3D" id="1.10.10.10">
    <property type="entry name" value="Winged helix-like DNA-binding domain superfamily/Winged helix DNA-binding domain"/>
    <property type="match status" value="1"/>
</dbReference>
<comment type="caution">
    <text evidence="1">The sequence shown here is derived from an EMBL/GenBank/DDBJ whole genome shotgun (WGS) entry which is preliminary data.</text>
</comment>
<organism evidence="1 2">
    <name type="scientific">Brevibacillus thermoruber</name>
    <dbReference type="NCBI Taxonomy" id="33942"/>
    <lineage>
        <taxon>Bacteria</taxon>
        <taxon>Bacillati</taxon>
        <taxon>Bacillota</taxon>
        <taxon>Bacilli</taxon>
        <taxon>Bacillales</taxon>
        <taxon>Paenibacillaceae</taxon>
        <taxon>Brevibacillus</taxon>
    </lineage>
</organism>
<gene>
    <name evidence="1" type="ORF">O3V59_18560</name>
</gene>
<protein>
    <submittedName>
        <fullName evidence="1">Sigma-70 family RNA polymerase sigma factor</fullName>
    </submittedName>
</protein>
<dbReference type="SUPFAM" id="SSF88659">
    <property type="entry name" value="Sigma3 and sigma4 domains of RNA polymerase sigma factors"/>
    <property type="match status" value="1"/>
</dbReference>
<keyword evidence="2" id="KW-1185">Reference proteome</keyword>